<dbReference type="SUPFAM" id="SSF53448">
    <property type="entry name" value="Nucleotide-diphospho-sugar transferases"/>
    <property type="match status" value="1"/>
</dbReference>
<dbReference type="GO" id="GO:0009103">
    <property type="term" value="P:lipopolysaccharide biosynthetic process"/>
    <property type="evidence" value="ECO:0007669"/>
    <property type="project" value="UniProtKB-KW"/>
</dbReference>
<dbReference type="PANTHER" id="PTHR48090:SF3">
    <property type="entry name" value="UNDECAPRENYL-PHOSPHATE 4-DEOXY-4-FORMAMIDO-L-ARABINOSE TRANSFERASE"/>
    <property type="match status" value="1"/>
</dbReference>
<evidence type="ECO:0000256" key="2">
    <source>
        <dbReference type="ARBA" id="ARBA00022676"/>
    </source>
</evidence>
<organism evidence="10 11">
    <name type="scientific">Bacteroides fragilis</name>
    <dbReference type="NCBI Taxonomy" id="817"/>
    <lineage>
        <taxon>Bacteria</taxon>
        <taxon>Pseudomonadati</taxon>
        <taxon>Bacteroidota</taxon>
        <taxon>Bacteroidia</taxon>
        <taxon>Bacteroidales</taxon>
        <taxon>Bacteroidaceae</taxon>
        <taxon>Bacteroides</taxon>
    </lineage>
</organism>
<dbReference type="GO" id="GO:0099621">
    <property type="term" value="F:undecaprenyl-phosphate 4-deoxy-4-formamido-L-arabinose transferase activity"/>
    <property type="evidence" value="ECO:0007669"/>
    <property type="project" value="UniProtKB-EC"/>
</dbReference>
<name>A0A2M9V4B0_BACFG</name>
<evidence type="ECO:0000256" key="1">
    <source>
        <dbReference type="ARBA" id="ARBA00022475"/>
    </source>
</evidence>
<evidence type="ECO:0000256" key="5">
    <source>
        <dbReference type="ARBA" id="ARBA00022985"/>
    </source>
</evidence>
<keyword evidence="3 10" id="KW-0808">Transferase</keyword>
<protein>
    <submittedName>
        <fullName evidence="10">Undecaprenyl-phosphate 4-deoxy-4-formamido-L-arabinose transferase</fullName>
        <ecNumber evidence="10">2.4.2.53</ecNumber>
    </submittedName>
</protein>
<evidence type="ECO:0000259" key="9">
    <source>
        <dbReference type="Pfam" id="PF00535"/>
    </source>
</evidence>
<feature type="domain" description="Glycosyltransferase 2-like" evidence="9">
    <location>
        <begin position="54"/>
        <end position="188"/>
    </location>
</feature>
<evidence type="ECO:0000256" key="7">
    <source>
        <dbReference type="ARBA" id="ARBA00023136"/>
    </source>
</evidence>
<evidence type="ECO:0000256" key="6">
    <source>
        <dbReference type="ARBA" id="ARBA00022989"/>
    </source>
</evidence>
<dbReference type="EC" id="2.4.2.53" evidence="10"/>
<evidence type="ECO:0000256" key="8">
    <source>
        <dbReference type="SAM" id="Phobius"/>
    </source>
</evidence>
<keyword evidence="6 8" id="KW-1133">Transmembrane helix</keyword>
<evidence type="ECO:0000256" key="3">
    <source>
        <dbReference type="ARBA" id="ARBA00022679"/>
    </source>
</evidence>
<dbReference type="EMBL" id="PDCW01000026">
    <property type="protein sequence ID" value="PJY73501.1"/>
    <property type="molecule type" value="Genomic_DNA"/>
</dbReference>
<dbReference type="InterPro" id="IPR001173">
    <property type="entry name" value="Glyco_trans_2-like"/>
</dbReference>
<keyword evidence="2 10" id="KW-0328">Glycosyltransferase</keyword>
<dbReference type="Pfam" id="PF00535">
    <property type="entry name" value="Glycos_transf_2"/>
    <property type="match status" value="1"/>
</dbReference>
<dbReference type="InterPro" id="IPR050256">
    <property type="entry name" value="Glycosyltransferase_2"/>
</dbReference>
<dbReference type="Proteomes" id="UP000231846">
    <property type="component" value="Unassembled WGS sequence"/>
</dbReference>
<comment type="caution">
    <text evidence="10">The sequence shown here is derived from an EMBL/GenBank/DDBJ whole genome shotgun (WGS) entry which is preliminary data.</text>
</comment>
<accession>A0A2M9V4B0</accession>
<gene>
    <name evidence="10" type="primary">arnC_1</name>
    <name evidence="10" type="ORF">CQW34_03284</name>
</gene>
<dbReference type="Gene3D" id="3.90.550.10">
    <property type="entry name" value="Spore Coat Polysaccharide Biosynthesis Protein SpsA, Chain A"/>
    <property type="match status" value="1"/>
</dbReference>
<feature type="transmembrane region" description="Helical" evidence="8">
    <location>
        <begin position="19"/>
        <end position="37"/>
    </location>
</feature>
<dbReference type="InterPro" id="IPR029044">
    <property type="entry name" value="Nucleotide-diphossugar_trans"/>
</dbReference>
<dbReference type="AlphaFoldDB" id="A0A2M9V4B0"/>
<keyword evidence="1" id="KW-1003">Cell membrane</keyword>
<keyword evidence="7 8" id="KW-0472">Membrane</keyword>
<evidence type="ECO:0000313" key="11">
    <source>
        <dbReference type="Proteomes" id="UP000231846"/>
    </source>
</evidence>
<reference evidence="10 11" key="1">
    <citation type="journal article" date="2017" name="MBio">
        <title>Gut Symbiont Bacteroides fragilis Secretes a Eukaryotic-Like Ubiquitin Protein That Mediates Intraspecies Antagonism.</title>
        <authorList>
            <person name="Chatzidaki-Livanis M."/>
            <person name="Coyne M.J."/>
            <person name="Roelofs K.G."/>
            <person name="Gentyala R.R."/>
            <person name="Caldwell J.M."/>
            <person name="Comstock L.E."/>
        </authorList>
    </citation>
    <scope>NUCLEOTIDE SEQUENCE [LARGE SCALE GENOMIC DNA]</scope>
    <source>
        <strain evidence="10 11">12905</strain>
    </source>
</reference>
<keyword evidence="4 8" id="KW-0812">Transmembrane</keyword>
<evidence type="ECO:0000313" key="10">
    <source>
        <dbReference type="EMBL" id="PJY73501.1"/>
    </source>
</evidence>
<sequence length="288" mass="33690">MNVIIRFLFFFLCYKNINWIWIVVSIILFYFIFFVLLRDIYNEAMNKTINYQLTIVVPVYNEEDNIYSLEQKLGEFLPKSICTACVLFVNDGSRDNSKQRIMEVCARNKDFFYMDLAKNSGLSAAMKAGIDYTESVYVGYMDADLQTTPEDFNLLLKDIADYQLVMGIRANRKDSFFKNLQSKIANGFRRMMTNDGVQDTGCPLKVLHTAYAKRIPFFTGMHRFLPALILLQDAKIKQIPVRHFPRVAGTSKYHLWNRLVSPFLDCFAYRWMKKRYINYCIGDNNLIA</sequence>
<evidence type="ECO:0000256" key="4">
    <source>
        <dbReference type="ARBA" id="ARBA00022692"/>
    </source>
</evidence>
<dbReference type="GO" id="GO:0005886">
    <property type="term" value="C:plasma membrane"/>
    <property type="evidence" value="ECO:0007669"/>
    <property type="project" value="TreeGrafter"/>
</dbReference>
<proteinExistence type="predicted"/>
<dbReference type="PANTHER" id="PTHR48090">
    <property type="entry name" value="UNDECAPRENYL-PHOSPHATE 4-DEOXY-4-FORMAMIDO-L-ARABINOSE TRANSFERASE-RELATED"/>
    <property type="match status" value="1"/>
</dbReference>
<keyword evidence="5" id="KW-0448">Lipopolysaccharide biosynthesis</keyword>